<organism evidence="1 2">
    <name type="scientific">Solanum commersonii</name>
    <name type="common">Commerson's wild potato</name>
    <name type="synonym">Commerson's nightshade</name>
    <dbReference type="NCBI Taxonomy" id="4109"/>
    <lineage>
        <taxon>Eukaryota</taxon>
        <taxon>Viridiplantae</taxon>
        <taxon>Streptophyta</taxon>
        <taxon>Embryophyta</taxon>
        <taxon>Tracheophyta</taxon>
        <taxon>Spermatophyta</taxon>
        <taxon>Magnoliopsida</taxon>
        <taxon>eudicotyledons</taxon>
        <taxon>Gunneridae</taxon>
        <taxon>Pentapetalae</taxon>
        <taxon>asterids</taxon>
        <taxon>lamiids</taxon>
        <taxon>Solanales</taxon>
        <taxon>Solanaceae</taxon>
        <taxon>Solanoideae</taxon>
        <taxon>Solaneae</taxon>
        <taxon>Solanum</taxon>
    </lineage>
</organism>
<proteinExistence type="predicted"/>
<dbReference type="Proteomes" id="UP000824120">
    <property type="component" value="Chromosome 2"/>
</dbReference>
<protein>
    <submittedName>
        <fullName evidence="1">Uncharacterized protein</fullName>
    </submittedName>
</protein>
<sequence length="242" mass="25271">MIKHSRPTKPRSLTTTSAFTGKVAVLPTFVATTTSSTTTTATATASSATTSGVSTTTTAFTLAASSTTSSTAITTAASSIATASTVSTVTSAVSTSVATVSITVSTVSTSATTITTISATSAAARSSRDRCSIRPGDINSLATAIIAGLNHVLYFLTIRQATETLRSDSGLVNKEIARTIFRSYEPKALLVTEPLDDSLAPLFSLIRHFFTSQTETLKTLRMCSLWNCHRAVSQQGDAYVIY</sequence>
<name>A0A9J6AJL6_SOLCO</name>
<evidence type="ECO:0000313" key="1">
    <source>
        <dbReference type="EMBL" id="KAG5624814.1"/>
    </source>
</evidence>
<keyword evidence="2" id="KW-1185">Reference proteome</keyword>
<accession>A0A9J6AJL6</accession>
<evidence type="ECO:0000313" key="2">
    <source>
        <dbReference type="Proteomes" id="UP000824120"/>
    </source>
</evidence>
<dbReference type="EMBL" id="JACXVP010000002">
    <property type="protein sequence ID" value="KAG5624814.1"/>
    <property type="molecule type" value="Genomic_DNA"/>
</dbReference>
<comment type="caution">
    <text evidence="1">The sequence shown here is derived from an EMBL/GenBank/DDBJ whole genome shotgun (WGS) entry which is preliminary data.</text>
</comment>
<reference evidence="1 2" key="1">
    <citation type="submission" date="2020-09" db="EMBL/GenBank/DDBJ databases">
        <title>De no assembly of potato wild relative species, Solanum commersonii.</title>
        <authorList>
            <person name="Cho K."/>
        </authorList>
    </citation>
    <scope>NUCLEOTIDE SEQUENCE [LARGE SCALE GENOMIC DNA]</scope>
    <source>
        <strain evidence="1">LZ3.2</strain>
        <tissue evidence="1">Leaf</tissue>
    </source>
</reference>
<gene>
    <name evidence="1" type="ORF">H5410_010032</name>
</gene>
<dbReference type="AlphaFoldDB" id="A0A9J6AJL6"/>